<dbReference type="Proteomes" id="UP000249873">
    <property type="component" value="Chromosome"/>
</dbReference>
<dbReference type="AlphaFoldDB" id="A0A2Z4GE72"/>
<dbReference type="EMBL" id="CP029480">
    <property type="protein sequence ID" value="AWV99602.1"/>
    <property type="molecule type" value="Genomic_DNA"/>
</dbReference>
<name>A0A2Z4GE72_9BACT</name>
<accession>A0A2Z4GE72</accession>
<protein>
    <recommendedName>
        <fullName evidence="3">Muconolactone isomerase domain-containing protein</fullName>
    </recommendedName>
</protein>
<reference evidence="1 2" key="1">
    <citation type="submission" date="2018-05" db="EMBL/GenBank/DDBJ databases">
        <title>Complete genome sequence of Arcticibacterium luteifluviistationis SM1504T, a cytophagaceae bacterium isolated from Arctic surface seawater.</title>
        <authorList>
            <person name="Li Y."/>
            <person name="Qin Q.-L."/>
        </authorList>
    </citation>
    <scope>NUCLEOTIDE SEQUENCE [LARGE SCALE GENOMIC DNA]</scope>
    <source>
        <strain evidence="1 2">SM1504</strain>
    </source>
</reference>
<keyword evidence="2" id="KW-1185">Reference proteome</keyword>
<evidence type="ECO:0008006" key="3">
    <source>
        <dbReference type="Google" id="ProtNLM"/>
    </source>
</evidence>
<organism evidence="1 2">
    <name type="scientific">Arcticibacterium luteifluviistationis</name>
    <dbReference type="NCBI Taxonomy" id="1784714"/>
    <lineage>
        <taxon>Bacteria</taxon>
        <taxon>Pseudomonadati</taxon>
        <taxon>Bacteroidota</taxon>
        <taxon>Cytophagia</taxon>
        <taxon>Cytophagales</taxon>
        <taxon>Leadbetterellaceae</taxon>
        <taxon>Arcticibacterium</taxon>
    </lineage>
</organism>
<sequence length="98" mass="11135">MAQFMVEFDLPTPFPPNFVVKIPMQKMAIDELMDDGRISSYALSIDRGRFWAVINAENDFGVLDVINQFPLIDQMPYIITELMFNHAGAIHVPGFSLN</sequence>
<dbReference type="KEGG" id="als:DJ013_16060"/>
<evidence type="ECO:0000313" key="2">
    <source>
        <dbReference type="Proteomes" id="UP000249873"/>
    </source>
</evidence>
<proteinExistence type="predicted"/>
<gene>
    <name evidence="1" type="ORF">DJ013_16060</name>
</gene>
<dbReference type="OrthoDB" id="674301at2"/>
<evidence type="ECO:0000313" key="1">
    <source>
        <dbReference type="EMBL" id="AWV99602.1"/>
    </source>
</evidence>